<evidence type="ECO:0000313" key="2">
    <source>
        <dbReference type="EMBL" id="PUA33047.1"/>
    </source>
</evidence>
<dbReference type="AlphaFoldDB" id="A0A2R7Y6N5"/>
<accession>A0A2R7Y6N5</accession>
<comment type="caution">
    <text evidence="2">The sequence shown here is derived from an EMBL/GenBank/DDBJ whole genome shotgun (WGS) entry which is preliminary data.</text>
</comment>
<evidence type="ECO:0000256" key="1">
    <source>
        <dbReference type="SAM" id="MobiDB-lite"/>
    </source>
</evidence>
<feature type="region of interest" description="Disordered" evidence="1">
    <location>
        <begin position="54"/>
        <end position="84"/>
    </location>
</feature>
<dbReference type="EMBL" id="NDWU01000005">
    <property type="protein sequence ID" value="PUA33047.1"/>
    <property type="molecule type" value="Genomic_DNA"/>
</dbReference>
<feature type="compositionally biased region" description="Basic residues" evidence="1">
    <location>
        <begin position="75"/>
        <end position="84"/>
    </location>
</feature>
<dbReference type="Proteomes" id="UP000244066">
    <property type="component" value="Unassembled WGS sequence"/>
</dbReference>
<sequence length="84" mass="9148">MVKILICPACKSEKINLYLGGYAGMLYQCASCGYVGPVVLVVDDPDALKELEELSKEAANGSTEERAEEHEKAPVKKTRRGGFK</sequence>
<feature type="compositionally biased region" description="Basic and acidic residues" evidence="1">
    <location>
        <begin position="63"/>
        <end position="74"/>
    </location>
</feature>
<evidence type="ECO:0000313" key="3">
    <source>
        <dbReference type="Proteomes" id="UP000244066"/>
    </source>
</evidence>
<proteinExistence type="predicted"/>
<protein>
    <submittedName>
        <fullName evidence="2">Uncharacterized protein</fullName>
    </submittedName>
</protein>
<name>A0A2R7Y6N5_9ARCH</name>
<gene>
    <name evidence="2" type="ORF">B9J98_02980</name>
</gene>
<organism evidence="2 3">
    <name type="scientific">Candidatus Terraquivivens tikiterensis</name>
    <dbReference type="NCBI Taxonomy" id="1980982"/>
    <lineage>
        <taxon>Archaea</taxon>
        <taxon>Nitrososphaerota</taxon>
        <taxon>Candidatus Wolframiiraptoraceae</taxon>
        <taxon>Candidatus Terraquivivens</taxon>
    </lineage>
</organism>
<reference evidence="2 3" key="1">
    <citation type="submission" date="2017-04" db="EMBL/GenBank/DDBJ databases">
        <title>Draft Aigarchaeota genome from a New Zealand hot spring.</title>
        <authorList>
            <person name="Reysenbach A.-L."/>
            <person name="Donaho J.A."/>
            <person name="Gerhart J."/>
            <person name="Kelley J.F."/>
            <person name="Kouba K."/>
            <person name="Podar M."/>
            <person name="Stott M."/>
        </authorList>
    </citation>
    <scope>NUCLEOTIDE SEQUENCE [LARGE SCALE GENOMIC DNA]</scope>
    <source>
        <strain evidence="2">NZ13_MG1</strain>
    </source>
</reference>